<protein>
    <submittedName>
        <fullName evidence="2">Uncharacterized protein</fullName>
    </submittedName>
</protein>
<proteinExistence type="predicted"/>
<feature type="transmembrane region" description="Helical" evidence="1">
    <location>
        <begin position="54"/>
        <end position="75"/>
    </location>
</feature>
<comment type="caution">
    <text evidence="2">The sequence shown here is derived from an EMBL/GenBank/DDBJ whole genome shotgun (WGS) entry which is preliminary data.</text>
</comment>
<evidence type="ECO:0000313" key="2">
    <source>
        <dbReference type="EMBL" id="MDT2689329.1"/>
    </source>
</evidence>
<name>A0AAE4KUH1_ENTGA</name>
<keyword evidence="1" id="KW-1133">Transmembrane helix</keyword>
<sequence length="340" mass="39350">MIFHGICGAAAILSVFSHQLHLPEIMDYIHLLNIFSTLVTSFAAIYEAVKKNQFFVLCSPWIVLSAIGHCFIYIQDVLNSDQSKINWNTIFFVLLIIVCWCYDLLRLFFYNEGKTKKQDIAGLKIRLYEEQQPIIQQQINQWQQAFLGFRKQLTTAKVMLEDNSLLGAFDQINLIEQTLEESCPTKSEDHSLTTLLLTSYQQLTQQKSIEFSYDVDIPAIKELAEEDFLQLFAHLMDYAIRETYLLKDRALRKIHLSAIKQQNQLFVSCQFPTLATSEKEAMPNVETFEEENYFDLQIIEKLTQQNFGSCSVLHEEQSTRFSLTFSSDGLPDFLELVSNE</sequence>
<dbReference type="AlphaFoldDB" id="A0AAE4KUH1"/>
<feature type="transmembrane region" description="Helical" evidence="1">
    <location>
        <begin position="27"/>
        <end position="47"/>
    </location>
</feature>
<reference evidence="2" key="1">
    <citation type="submission" date="2023-03" db="EMBL/GenBank/DDBJ databases">
        <authorList>
            <person name="Shen W."/>
            <person name="Cai J."/>
        </authorList>
    </citation>
    <scope>NUCLEOTIDE SEQUENCE</scope>
    <source>
        <strain evidence="2">K69-2</strain>
    </source>
</reference>
<feature type="transmembrane region" description="Helical" evidence="1">
    <location>
        <begin position="87"/>
        <end position="109"/>
    </location>
</feature>
<evidence type="ECO:0000313" key="3">
    <source>
        <dbReference type="Proteomes" id="UP001183682"/>
    </source>
</evidence>
<dbReference type="Proteomes" id="UP001183682">
    <property type="component" value="Unassembled WGS sequence"/>
</dbReference>
<organism evidence="2 3">
    <name type="scientific">Enterococcus gallinarum</name>
    <dbReference type="NCBI Taxonomy" id="1353"/>
    <lineage>
        <taxon>Bacteria</taxon>
        <taxon>Bacillati</taxon>
        <taxon>Bacillota</taxon>
        <taxon>Bacilli</taxon>
        <taxon>Lactobacillales</taxon>
        <taxon>Enterococcaceae</taxon>
        <taxon>Enterococcus</taxon>
    </lineage>
</organism>
<evidence type="ECO:0000256" key="1">
    <source>
        <dbReference type="SAM" id="Phobius"/>
    </source>
</evidence>
<dbReference type="EMBL" id="JARPZN010000002">
    <property type="protein sequence ID" value="MDT2689329.1"/>
    <property type="molecule type" value="Genomic_DNA"/>
</dbReference>
<keyword evidence="1" id="KW-0472">Membrane</keyword>
<dbReference type="RefSeq" id="WP_311809730.1">
    <property type="nucleotide sequence ID" value="NZ_JARPZN010000002.1"/>
</dbReference>
<accession>A0AAE4KUH1</accession>
<keyword evidence="1" id="KW-0812">Transmembrane</keyword>
<gene>
    <name evidence="2" type="ORF">P7E30_03780</name>
</gene>